<organism evidence="1 2">
    <name type="scientific">Eubacterium plexicaudatum ASF492</name>
    <dbReference type="NCBI Taxonomy" id="1235802"/>
    <lineage>
        <taxon>Bacteria</taxon>
        <taxon>Bacillati</taxon>
        <taxon>Bacillota</taxon>
        <taxon>Clostridia</taxon>
        <taxon>Eubacteriales</taxon>
        <taxon>Eubacteriaceae</taxon>
        <taxon>Eubacterium</taxon>
    </lineage>
</organism>
<dbReference type="PATRIC" id="fig|1235802.3.peg.2048"/>
<dbReference type="Pfam" id="PF12675">
    <property type="entry name" value="DUF3795"/>
    <property type="match status" value="1"/>
</dbReference>
<dbReference type="STRING" id="1235802.C823_01935"/>
<proteinExistence type="predicted"/>
<reference evidence="1 2" key="1">
    <citation type="journal article" date="2014" name="Genome Announc.">
        <title>Draft genome sequences of the altered schaedler flora, a defined bacterial community from gnotobiotic mice.</title>
        <authorList>
            <person name="Wannemuehler M.J."/>
            <person name="Overstreet A.M."/>
            <person name="Ward D.V."/>
            <person name="Phillips G.J."/>
        </authorList>
    </citation>
    <scope>NUCLEOTIDE SEQUENCE [LARGE SCALE GENOMIC DNA]</scope>
    <source>
        <strain evidence="1 2">ASF492</strain>
    </source>
</reference>
<dbReference type="Proteomes" id="UP000012589">
    <property type="component" value="Unassembled WGS sequence"/>
</dbReference>
<evidence type="ECO:0000313" key="1">
    <source>
        <dbReference type="EMBL" id="EMZ28402.1"/>
    </source>
</evidence>
<name>N2AG67_9FIRM</name>
<dbReference type="HOGENOM" id="CLU_2355535_0_0_9"/>
<keyword evidence="2" id="KW-1185">Reference proteome</keyword>
<dbReference type="eggNOG" id="ENOG502ZB49">
    <property type="taxonomic scope" value="Bacteria"/>
</dbReference>
<sequence>MKDFTRTDLLFSLCGLNCGLCPMNLSGHCPGCGGGEGNQSCKIAKCSRQYGKPEYCSWCRNFPCEKYENMDVFDSFVTHRNQKRDLKKQLEISKLQ</sequence>
<protein>
    <recommendedName>
        <fullName evidence="3">DUF3795 domain-containing protein</fullName>
    </recommendedName>
</protein>
<evidence type="ECO:0008006" key="3">
    <source>
        <dbReference type="Google" id="ProtNLM"/>
    </source>
</evidence>
<dbReference type="InterPro" id="IPR024227">
    <property type="entry name" value="DUF3795"/>
</dbReference>
<dbReference type="EMBL" id="AQFT01000064">
    <property type="protein sequence ID" value="EMZ28402.1"/>
    <property type="molecule type" value="Genomic_DNA"/>
</dbReference>
<dbReference type="AlphaFoldDB" id="N2AG67"/>
<accession>N2AG67</accession>
<comment type="caution">
    <text evidence="1">The sequence shown here is derived from an EMBL/GenBank/DDBJ whole genome shotgun (WGS) entry which is preliminary data.</text>
</comment>
<evidence type="ECO:0000313" key="2">
    <source>
        <dbReference type="Proteomes" id="UP000012589"/>
    </source>
</evidence>
<gene>
    <name evidence="1" type="ORF">C823_01935</name>
</gene>